<evidence type="ECO:0000256" key="3">
    <source>
        <dbReference type="ARBA" id="ARBA00022448"/>
    </source>
</evidence>
<evidence type="ECO:0000256" key="2">
    <source>
        <dbReference type="ARBA" id="ARBA00005699"/>
    </source>
</evidence>
<evidence type="ECO:0000256" key="8">
    <source>
        <dbReference type="ARBA" id="ARBA00023136"/>
    </source>
</evidence>
<evidence type="ECO:0000256" key="6">
    <source>
        <dbReference type="ARBA" id="ARBA00023065"/>
    </source>
</evidence>
<dbReference type="GO" id="GO:0031966">
    <property type="term" value="C:mitochondrial membrane"/>
    <property type="evidence" value="ECO:0007669"/>
    <property type="project" value="UniProtKB-SubCell"/>
</dbReference>
<evidence type="ECO:0000256" key="5">
    <source>
        <dbReference type="ARBA" id="ARBA00022781"/>
    </source>
</evidence>
<keyword evidence="5" id="KW-0375">Hydrogen ion transport</keyword>
<dbReference type="EMBL" id="JAAHCF010000004">
    <property type="protein sequence ID" value="KAK8150839.1"/>
    <property type="molecule type" value="Genomic_DNA"/>
</dbReference>
<dbReference type="GO" id="GO:0015986">
    <property type="term" value="P:proton motive force-driven ATP synthesis"/>
    <property type="evidence" value="ECO:0007669"/>
    <property type="project" value="InterPro"/>
</dbReference>
<comment type="caution">
    <text evidence="10">The sequence shown here is derived from an EMBL/GenBank/DDBJ whole genome shotgun (WGS) entry which is preliminary data.</text>
</comment>
<gene>
    <name evidence="10" type="primary">ATP20</name>
    <name evidence="10" type="ORF">G3M48_005934</name>
</gene>
<evidence type="ECO:0000313" key="10">
    <source>
        <dbReference type="EMBL" id="KAK8150839.1"/>
    </source>
</evidence>
<evidence type="ECO:0000256" key="9">
    <source>
        <dbReference type="ARBA" id="ARBA00023310"/>
    </source>
</evidence>
<keyword evidence="11" id="KW-1185">Reference proteome</keyword>
<evidence type="ECO:0000256" key="1">
    <source>
        <dbReference type="ARBA" id="ARBA00004325"/>
    </source>
</evidence>
<keyword evidence="7" id="KW-0496">Mitochondrion</keyword>
<keyword evidence="8" id="KW-0472">Membrane</keyword>
<organism evidence="10 11">
    <name type="scientific">Beauveria asiatica</name>
    <dbReference type="NCBI Taxonomy" id="1069075"/>
    <lineage>
        <taxon>Eukaryota</taxon>
        <taxon>Fungi</taxon>
        <taxon>Dikarya</taxon>
        <taxon>Ascomycota</taxon>
        <taxon>Pezizomycotina</taxon>
        <taxon>Sordariomycetes</taxon>
        <taxon>Hypocreomycetidae</taxon>
        <taxon>Hypocreales</taxon>
        <taxon>Cordycipitaceae</taxon>
        <taxon>Beauveria</taxon>
    </lineage>
</organism>
<dbReference type="Pfam" id="PF04718">
    <property type="entry name" value="ATP-synt_G"/>
    <property type="match status" value="2"/>
</dbReference>
<dbReference type="GO" id="GO:0015078">
    <property type="term" value="F:proton transmembrane transporter activity"/>
    <property type="evidence" value="ECO:0007669"/>
    <property type="project" value="InterPro"/>
</dbReference>
<dbReference type="Proteomes" id="UP001397290">
    <property type="component" value="Unassembled WGS sequence"/>
</dbReference>
<accession>A0AAW0S871</accession>
<reference evidence="10 11" key="1">
    <citation type="submission" date="2020-02" db="EMBL/GenBank/DDBJ databases">
        <title>Comparative genomics of the hypocrealean fungal genus Beauvera.</title>
        <authorList>
            <person name="Showalter D.N."/>
            <person name="Bushley K.E."/>
            <person name="Rehner S.A."/>
        </authorList>
    </citation>
    <scope>NUCLEOTIDE SEQUENCE [LARGE SCALE GENOMIC DNA]</scope>
    <source>
        <strain evidence="10 11">ARSEF4384</strain>
    </source>
</reference>
<proteinExistence type="inferred from homology"/>
<name>A0AAW0S871_9HYPO</name>
<sequence>MSSSLARPMLRAPMRLAGRRYESTAGNAASKAQQGLSKVTSAAGPAIAGAARGVGNALGKIGGRTGRLINFIQAQTPFVTYYGKVGLELTKLVFQGQKMSPPKMGLVVRNQLEYPHANRARHSSMATFQTTYQNLWTRLQSRSISPQSIIQQVRGLGTPQLVAGGVVLAECLGFFTVGEIIGRFKLVGYHGEVAHH</sequence>
<comment type="subcellular location">
    <subcellularLocation>
        <location evidence="1">Mitochondrion membrane</location>
    </subcellularLocation>
</comment>
<dbReference type="AlphaFoldDB" id="A0AAW0S871"/>
<evidence type="ECO:0000313" key="11">
    <source>
        <dbReference type="Proteomes" id="UP001397290"/>
    </source>
</evidence>
<keyword evidence="3" id="KW-0813">Transport</keyword>
<keyword evidence="9" id="KW-0066">ATP synthesis</keyword>
<comment type="similarity">
    <text evidence="2">Belongs to the ATPase g subunit family.</text>
</comment>
<dbReference type="InterPro" id="IPR006808">
    <property type="entry name" value="ATP_synth_F0_gsu_mt"/>
</dbReference>
<evidence type="ECO:0000256" key="4">
    <source>
        <dbReference type="ARBA" id="ARBA00022547"/>
    </source>
</evidence>
<protein>
    <submittedName>
        <fullName evidence="10">ATP synthase subunit G atp20</fullName>
    </submittedName>
</protein>
<keyword evidence="4" id="KW-0138">CF(0)</keyword>
<evidence type="ECO:0000256" key="7">
    <source>
        <dbReference type="ARBA" id="ARBA00023128"/>
    </source>
</evidence>
<keyword evidence="6" id="KW-0406">Ion transport</keyword>
<dbReference type="GO" id="GO:0045259">
    <property type="term" value="C:proton-transporting ATP synthase complex"/>
    <property type="evidence" value="ECO:0007669"/>
    <property type="project" value="UniProtKB-KW"/>
</dbReference>